<keyword evidence="3" id="KW-1185">Reference proteome</keyword>
<organism evidence="2 3">
    <name type="scientific">Thalassiosira oceanica</name>
    <name type="common">Marine diatom</name>
    <dbReference type="NCBI Taxonomy" id="159749"/>
    <lineage>
        <taxon>Eukaryota</taxon>
        <taxon>Sar</taxon>
        <taxon>Stramenopiles</taxon>
        <taxon>Ochrophyta</taxon>
        <taxon>Bacillariophyta</taxon>
        <taxon>Coscinodiscophyceae</taxon>
        <taxon>Thalassiosirophycidae</taxon>
        <taxon>Thalassiosirales</taxon>
        <taxon>Thalassiosiraceae</taxon>
        <taxon>Thalassiosira</taxon>
    </lineage>
</organism>
<evidence type="ECO:0000313" key="2">
    <source>
        <dbReference type="EMBL" id="EJK50547.1"/>
    </source>
</evidence>
<sequence>MPTPRQGSGPSLCLADCDDNDHPVPIQQQVQLLALDDKAVKKKQEANVKEQKSVMSFVEEDTDRAPIPIQQQMQHFDDVKEKTTSEISTVDGVVSGICERDSTTELTAEEMEEGEVNLGPSVASRVGESWGELEACVEVSSMPTPRNDAADARLAPEEEIPIYDGIVVPTVWTRLQTGVEHVWKRKELTEDDVEPASMVQPFYRRKGFVYVMVAMILLAVGIAVAVPLLSNPWTHQETDSFAPQPTTSNYQAKLLAPDGAADDSFGGSVAIYGDTIIVGSDEDDDNGLSSGSAHVLVRSGEEWTHQAKLLAPDGAG</sequence>
<feature type="non-terminal residue" evidence="2">
    <location>
        <position position="316"/>
    </location>
</feature>
<keyword evidence="1" id="KW-0812">Transmembrane</keyword>
<accession>K0RV03</accession>
<dbReference type="InterPro" id="IPR013517">
    <property type="entry name" value="FG-GAP"/>
</dbReference>
<dbReference type="PANTHER" id="PTHR36220">
    <property type="entry name" value="UNNAMED PRODUCT"/>
    <property type="match status" value="1"/>
</dbReference>
<name>K0RV03_THAOC</name>
<evidence type="ECO:0000256" key="1">
    <source>
        <dbReference type="SAM" id="Phobius"/>
    </source>
</evidence>
<keyword evidence="1" id="KW-0472">Membrane</keyword>
<proteinExistence type="predicted"/>
<dbReference type="OrthoDB" id="188207at2759"/>
<feature type="transmembrane region" description="Helical" evidence="1">
    <location>
        <begin position="208"/>
        <end position="229"/>
    </location>
</feature>
<dbReference type="AlphaFoldDB" id="K0RV03"/>
<gene>
    <name evidence="2" type="ORF">THAOC_30427</name>
</gene>
<comment type="caution">
    <text evidence="2">The sequence shown here is derived from an EMBL/GenBank/DDBJ whole genome shotgun (WGS) entry which is preliminary data.</text>
</comment>
<evidence type="ECO:0000313" key="3">
    <source>
        <dbReference type="Proteomes" id="UP000266841"/>
    </source>
</evidence>
<dbReference type="Proteomes" id="UP000266841">
    <property type="component" value="Unassembled WGS sequence"/>
</dbReference>
<dbReference type="Pfam" id="PF14312">
    <property type="entry name" value="FG-GAP_2"/>
    <property type="match status" value="1"/>
</dbReference>
<keyword evidence="1" id="KW-1133">Transmembrane helix</keyword>
<dbReference type="EMBL" id="AGNL01043468">
    <property type="protein sequence ID" value="EJK50547.1"/>
    <property type="molecule type" value="Genomic_DNA"/>
</dbReference>
<protein>
    <submittedName>
        <fullName evidence="2">Uncharacterized protein</fullName>
    </submittedName>
</protein>
<dbReference type="PANTHER" id="PTHR36220:SF1">
    <property type="entry name" value="GAMMA TUBULIN COMPLEX COMPONENT C-TERMINAL DOMAIN-CONTAINING PROTEIN"/>
    <property type="match status" value="1"/>
</dbReference>
<reference evidence="2 3" key="1">
    <citation type="journal article" date="2012" name="Genome Biol.">
        <title>Genome and low-iron response of an oceanic diatom adapted to chronic iron limitation.</title>
        <authorList>
            <person name="Lommer M."/>
            <person name="Specht M."/>
            <person name="Roy A.S."/>
            <person name="Kraemer L."/>
            <person name="Andreson R."/>
            <person name="Gutowska M.A."/>
            <person name="Wolf J."/>
            <person name="Bergner S.V."/>
            <person name="Schilhabel M.B."/>
            <person name="Klostermeier U.C."/>
            <person name="Beiko R.G."/>
            <person name="Rosenstiel P."/>
            <person name="Hippler M."/>
            <person name="Laroche J."/>
        </authorList>
    </citation>
    <scope>NUCLEOTIDE SEQUENCE [LARGE SCALE GENOMIC DNA]</scope>
    <source>
        <strain evidence="2 3">CCMP1005</strain>
    </source>
</reference>